<proteinExistence type="predicted"/>
<gene>
    <name evidence="1" type="primary">P0504D03.29</name>
</gene>
<protein>
    <submittedName>
        <fullName evidence="1">Uncharacterized protein</fullName>
    </submittedName>
</protein>
<organism evidence="1">
    <name type="scientific">Oryza sativa subsp. japonica</name>
    <name type="common">Rice</name>
    <dbReference type="NCBI Taxonomy" id="39947"/>
    <lineage>
        <taxon>Eukaryota</taxon>
        <taxon>Viridiplantae</taxon>
        <taxon>Streptophyta</taxon>
        <taxon>Embryophyta</taxon>
        <taxon>Tracheophyta</taxon>
        <taxon>Spermatophyta</taxon>
        <taxon>Magnoliopsida</taxon>
        <taxon>Liliopsida</taxon>
        <taxon>Poales</taxon>
        <taxon>Poaceae</taxon>
        <taxon>BOP clade</taxon>
        <taxon>Oryzoideae</taxon>
        <taxon>Oryzeae</taxon>
        <taxon>Oryzinae</taxon>
        <taxon>Oryza</taxon>
        <taxon>Oryza sativa</taxon>
    </lineage>
</organism>
<dbReference type="EMBL" id="AP002970">
    <property type="protein sequence ID" value="BAD73085.1"/>
    <property type="molecule type" value="Genomic_DNA"/>
</dbReference>
<dbReference type="Gramene" id="Os01t0513500-01">
    <property type="protein sequence ID" value="Os01t0513500-01"/>
    <property type="gene ID" value="Os01g0513500"/>
</dbReference>
<dbReference type="AlphaFoldDB" id="A0A979HKH1"/>
<dbReference type="Proteomes" id="UP000817658">
    <property type="component" value="Chromosome 1"/>
</dbReference>
<reference evidence="1" key="1">
    <citation type="journal article" date="2002" name="Nature">
        <title>The genome sequence and structure of rice chromosome 1.</title>
        <authorList>
            <person name="Sasaki T."/>
            <person name="Matsumoto T."/>
            <person name="Yamamoto K."/>
            <person name="Sakata K."/>
            <person name="Baba T."/>
            <person name="Katayose Y."/>
            <person name="Wu J."/>
            <person name="Niimura Y."/>
            <person name="Cheng Z."/>
            <person name="Nagamura Y."/>
            <person name="Antonio B.A."/>
            <person name="Kanamori H."/>
            <person name="Hosokawa S."/>
            <person name="Masukawa M."/>
            <person name="Arikawa K."/>
            <person name="Chiden Y."/>
            <person name="Hayashi M."/>
            <person name="Okamoto M."/>
            <person name="Ando T."/>
            <person name="Aoki H."/>
            <person name="Arita K."/>
            <person name="Hamada M."/>
            <person name="Harada C."/>
            <person name="Hijishita S."/>
            <person name="Honda M."/>
            <person name="Ichikawa Y."/>
            <person name="Idonuma A."/>
            <person name="Iijima M."/>
            <person name="Ikeda M."/>
            <person name="Ikeno M."/>
            <person name="Itoh S."/>
            <person name="Itoh T."/>
            <person name="Itoh Y."/>
            <person name="Itoh Y."/>
            <person name="Iwabuchi A."/>
            <person name="Kamiya K."/>
            <person name="Karasawa W."/>
            <person name="Katagiri S."/>
            <person name="Kikuta A."/>
            <person name="Kobayashi N."/>
            <person name="Kono I."/>
            <person name="Machita K."/>
            <person name="Maehara T."/>
            <person name="Mizuno H."/>
            <person name="Mizubayashi T."/>
            <person name="Mukai Y."/>
            <person name="Nagasaki H."/>
            <person name="Nakashima M."/>
            <person name="Nakama Y."/>
            <person name="Nakamichi Y."/>
            <person name="Nakamura M."/>
            <person name="Namiki N."/>
            <person name="Negishi M."/>
            <person name="Ohta I."/>
            <person name="Ono N."/>
            <person name="Saji S."/>
            <person name="Sakai K."/>
            <person name="Shibata M."/>
            <person name="Shimokawa T."/>
            <person name="Shomura A."/>
            <person name="Song J."/>
            <person name="Takazaki Y."/>
            <person name="Terasawa K."/>
            <person name="Tsuji K."/>
            <person name="Waki K."/>
            <person name="Yamagata H."/>
            <person name="Yamane H."/>
            <person name="Yoshiki S."/>
            <person name="Yoshihara R."/>
            <person name="Yukawa K."/>
            <person name="Zhong H."/>
            <person name="Iwama H."/>
            <person name="Endo T."/>
            <person name="Ito H."/>
            <person name="Hahn J.H."/>
            <person name="Kim H.I."/>
            <person name="Eun M.Y."/>
            <person name="Yano M."/>
            <person name="Jiang J."/>
            <person name="Gojobori T."/>
        </authorList>
    </citation>
    <scope>NUCLEOTIDE SEQUENCE [LARGE SCALE GENOMIC DNA]</scope>
</reference>
<accession>A0A979HKH1</accession>
<name>A0A979HKH1_ORYSJ</name>
<evidence type="ECO:0000313" key="1">
    <source>
        <dbReference type="EMBL" id="BAD73085.1"/>
    </source>
</evidence>
<sequence>MTYKSLGEAGRYKMVSEPGAYVAVAQAWCAWLLWTWSGHSMAHALALDTRTWPRGDVPGLGLIDGGVDLS</sequence>